<reference evidence="2 3" key="1">
    <citation type="submission" date="2023-04" db="EMBL/GenBank/DDBJ databases">
        <title>Funneling lignin-derived compounds into biodiesel using alkali-halophilic Citricoccus sp. P2.</title>
        <authorList>
            <person name="Luo C.-B."/>
        </authorList>
    </citation>
    <scope>NUCLEOTIDE SEQUENCE [LARGE SCALE GENOMIC DNA]</scope>
    <source>
        <strain evidence="2 3">P2</strain>
    </source>
</reference>
<organism evidence="2 3">
    <name type="scientific">Citricoccus muralis</name>
    <dbReference type="NCBI Taxonomy" id="169134"/>
    <lineage>
        <taxon>Bacteria</taxon>
        <taxon>Bacillati</taxon>
        <taxon>Actinomycetota</taxon>
        <taxon>Actinomycetes</taxon>
        <taxon>Micrococcales</taxon>
        <taxon>Micrococcaceae</taxon>
        <taxon>Citricoccus</taxon>
    </lineage>
</organism>
<sequence length="188" mass="20670">MSTPRSQPPARRSRRVIGGLVAALLVTAIGFGLLVPLWPAVTVDHDEDRLAAWRTEAFTLSYIHSIDGLPIEEDLRVTEGELVVERTRLKQFGAGMGHIDGEGQGRADGDWWVVDDLERDIGSQMHLRAGATRIDHRITSAEHELRLSVCLPGERITISASRVSTLTLFTTPDDPACAGDTYQNEEDS</sequence>
<protein>
    <submittedName>
        <fullName evidence="2">DUF1850 domain-containing protein</fullName>
    </submittedName>
</protein>
<evidence type="ECO:0000313" key="3">
    <source>
        <dbReference type="Proteomes" id="UP001219037"/>
    </source>
</evidence>
<keyword evidence="1" id="KW-0472">Membrane</keyword>
<keyword evidence="1" id="KW-0812">Transmembrane</keyword>
<keyword evidence="1" id="KW-1133">Transmembrane helix</keyword>
<name>A0ABY8H442_9MICC</name>
<feature type="transmembrane region" description="Helical" evidence="1">
    <location>
        <begin position="16"/>
        <end position="38"/>
    </location>
</feature>
<dbReference type="Pfam" id="PF08905">
    <property type="entry name" value="DUF1850"/>
    <property type="match status" value="1"/>
</dbReference>
<dbReference type="Proteomes" id="UP001219037">
    <property type="component" value="Chromosome"/>
</dbReference>
<evidence type="ECO:0000313" key="2">
    <source>
        <dbReference type="EMBL" id="WFP15614.1"/>
    </source>
</evidence>
<accession>A0ABY8H442</accession>
<gene>
    <name evidence="2" type="ORF">P8192_09385</name>
</gene>
<dbReference type="InterPro" id="IPR015001">
    <property type="entry name" value="DUF1850"/>
</dbReference>
<dbReference type="EMBL" id="CP121252">
    <property type="protein sequence ID" value="WFP15614.1"/>
    <property type="molecule type" value="Genomic_DNA"/>
</dbReference>
<dbReference type="RefSeq" id="WP_278156512.1">
    <property type="nucleotide sequence ID" value="NZ_CP121252.1"/>
</dbReference>
<evidence type="ECO:0000256" key="1">
    <source>
        <dbReference type="SAM" id="Phobius"/>
    </source>
</evidence>
<keyword evidence="3" id="KW-1185">Reference proteome</keyword>
<proteinExistence type="predicted"/>